<dbReference type="RefSeq" id="WP_097357189.1">
    <property type="nucleotide sequence ID" value="NZ_CAWNJE010000022.1"/>
</dbReference>
<keyword evidence="1" id="KW-0812">Transmembrane</keyword>
<dbReference type="InterPro" id="IPR007360">
    <property type="entry name" value="SirB"/>
</dbReference>
<dbReference type="GO" id="GO:0005886">
    <property type="term" value="C:plasma membrane"/>
    <property type="evidence" value="ECO:0007669"/>
    <property type="project" value="TreeGrafter"/>
</dbReference>
<dbReference type="PANTHER" id="PTHR39594">
    <property type="entry name" value="PROTEIN YCHQ"/>
    <property type="match status" value="1"/>
</dbReference>
<dbReference type="AlphaFoldDB" id="A0A2A5SZN3"/>
<comment type="caution">
    <text evidence="2">The sequence shown here is derived from an EMBL/GenBank/DDBJ whole genome shotgun (WGS) entry which is preliminary data.</text>
</comment>
<feature type="transmembrane region" description="Helical" evidence="1">
    <location>
        <begin position="77"/>
        <end position="95"/>
    </location>
</feature>
<reference evidence="3" key="1">
    <citation type="submission" date="2017-04" db="EMBL/GenBank/DDBJ databases">
        <title>Genome evolution of the luminous symbionts of deep sea anglerfish.</title>
        <authorList>
            <person name="Hendry T.A."/>
        </authorList>
    </citation>
    <scope>NUCLEOTIDE SEQUENCE [LARGE SCALE GENOMIC DNA]</scope>
</reference>
<dbReference type="GeneID" id="66952489"/>
<keyword evidence="3" id="KW-1185">Reference proteome</keyword>
<evidence type="ECO:0000313" key="3">
    <source>
        <dbReference type="Proteomes" id="UP000219020"/>
    </source>
</evidence>
<proteinExistence type="predicted"/>
<sequence length="127" mass="14411">MYVVLKHIHLLSIVISVVLFIIQFVWRMRDSTNFDKKWVKVVPPLINIMLLSTGIALIVITGFIPFTANTLWMTEKLMCVIAYLAFGFIALHFSQDTVCRLFAFFGALGWVYAITNLAVTKTPQLLG</sequence>
<evidence type="ECO:0000313" key="2">
    <source>
        <dbReference type="EMBL" id="PCS21374.1"/>
    </source>
</evidence>
<feature type="transmembrane region" description="Helical" evidence="1">
    <location>
        <begin position="46"/>
        <end position="65"/>
    </location>
</feature>
<protein>
    <submittedName>
        <fullName evidence="2">Protein sirB2</fullName>
    </submittedName>
</protein>
<dbReference type="EMBL" id="NBYY01000034">
    <property type="protein sequence ID" value="PCS21374.1"/>
    <property type="molecule type" value="Genomic_DNA"/>
</dbReference>
<keyword evidence="1" id="KW-0472">Membrane</keyword>
<keyword evidence="1" id="KW-1133">Transmembrane helix</keyword>
<accession>A0A2A5SZN3</accession>
<feature type="transmembrane region" description="Helical" evidence="1">
    <location>
        <begin position="7"/>
        <end position="26"/>
    </location>
</feature>
<feature type="transmembrane region" description="Helical" evidence="1">
    <location>
        <begin position="101"/>
        <end position="119"/>
    </location>
</feature>
<gene>
    <name evidence="2" type="ORF">BTN49_2913</name>
</gene>
<dbReference type="Proteomes" id="UP000219020">
    <property type="component" value="Unassembled WGS sequence"/>
</dbReference>
<dbReference type="PIRSF" id="PIRSF005610">
    <property type="entry name" value="SirB"/>
    <property type="match status" value="1"/>
</dbReference>
<dbReference type="Pfam" id="PF04247">
    <property type="entry name" value="SirB"/>
    <property type="match status" value="1"/>
</dbReference>
<organism evidence="2 3">
    <name type="scientific">Candidatus Enterovibrio escicola</name>
    <dbReference type="NCBI Taxonomy" id="1927127"/>
    <lineage>
        <taxon>Bacteria</taxon>
        <taxon>Pseudomonadati</taxon>
        <taxon>Pseudomonadota</taxon>
        <taxon>Gammaproteobacteria</taxon>
        <taxon>Vibrionales</taxon>
        <taxon>Vibrionaceae</taxon>
        <taxon>Enterovibrio</taxon>
    </lineage>
</organism>
<name>A0A2A5SZN3_9GAMM</name>
<evidence type="ECO:0000256" key="1">
    <source>
        <dbReference type="SAM" id="Phobius"/>
    </source>
</evidence>
<dbReference type="PANTHER" id="PTHR39594:SF1">
    <property type="entry name" value="PROTEIN YCHQ"/>
    <property type="match status" value="1"/>
</dbReference>